<keyword evidence="2" id="KW-0812">Transmembrane</keyword>
<comment type="caution">
    <text evidence="4">The sequence shown here is derived from an EMBL/GenBank/DDBJ whole genome shotgun (WGS) entry which is preliminary data.</text>
</comment>
<keyword evidence="3" id="KW-0732">Signal</keyword>
<organism evidence="4 5">
    <name type="scientific">Microbacterium alkaliflavum</name>
    <dbReference type="NCBI Taxonomy" id="3248839"/>
    <lineage>
        <taxon>Bacteria</taxon>
        <taxon>Bacillati</taxon>
        <taxon>Actinomycetota</taxon>
        <taxon>Actinomycetes</taxon>
        <taxon>Micrococcales</taxon>
        <taxon>Microbacteriaceae</taxon>
        <taxon>Microbacterium</taxon>
    </lineage>
</organism>
<reference evidence="4 5" key="1">
    <citation type="submission" date="2024-09" db="EMBL/GenBank/DDBJ databases">
        <authorList>
            <person name="Pan X."/>
        </authorList>
    </citation>
    <scope>NUCLEOTIDE SEQUENCE [LARGE SCALE GENOMIC DNA]</scope>
    <source>
        <strain evidence="4 5">B2969</strain>
    </source>
</reference>
<dbReference type="Proteomes" id="UP001610861">
    <property type="component" value="Unassembled WGS sequence"/>
</dbReference>
<keyword evidence="2" id="KW-0472">Membrane</keyword>
<accession>A0ABW7QBW9</accession>
<feature type="chain" id="PRO_5047110134" evidence="3">
    <location>
        <begin position="27"/>
        <end position="550"/>
    </location>
</feature>
<evidence type="ECO:0000256" key="3">
    <source>
        <dbReference type="SAM" id="SignalP"/>
    </source>
</evidence>
<dbReference type="RefSeq" id="WP_397557584.1">
    <property type="nucleotide sequence ID" value="NZ_JBIQWL010000007.1"/>
</dbReference>
<protein>
    <submittedName>
        <fullName evidence="4">Uncharacterized protein</fullName>
    </submittedName>
</protein>
<feature type="signal peptide" evidence="3">
    <location>
        <begin position="1"/>
        <end position="26"/>
    </location>
</feature>
<evidence type="ECO:0000256" key="2">
    <source>
        <dbReference type="SAM" id="Phobius"/>
    </source>
</evidence>
<keyword evidence="5" id="KW-1185">Reference proteome</keyword>
<evidence type="ECO:0000256" key="1">
    <source>
        <dbReference type="SAM" id="MobiDB-lite"/>
    </source>
</evidence>
<sequence length="550" mass="57812">MRKRIFTTLASLAAAAALVVAPLVTAGASATALKGDVGKLVQWVPQSNQESYWENLYSAHQADCVKVDGVTSSPYATVSADGLTVTLKPFDSTLLPGDHWELLVVKAGNLWNNVVVHPEAGVAYASPLNNGGKQAVISHYFVCSGTTPDEPQPQSVTPALTWTLPSCDAAGVLTQGAGVTWTSSAGENGTTTWTATPAPGTVFPADVQTVWPNVPNLAQLTERCNQPPDDVTTTTKTTLDCEASEATIITTTTTIEYVWDAAAKKWVAGEPASVDAPSTRALTEGELATCDEPEQPTTTTEVITAPWADGTWACGDTSVEQTRTVTTTVYVDGEPGEPEVKTEHQTRTLTQQEIGTCPLVPGDIRSVCVGDVPFLSYDVDLPEGFVPSSQTPVTITFVNTKGGDDYVITGQALSGKLLWPGASDGTPKMWPGWDLVDGQYVETAGNFAWTRDHVTVRFDVNPTYSTTVDYPEATAECANPAMTLLTPEDPTDDPEDPTPSVTPTPTAAATGDTLAITGGAVQLGALGLGALAVLAGVGMTIVSIRRSRRV</sequence>
<keyword evidence="2" id="KW-1133">Transmembrane helix</keyword>
<dbReference type="EMBL" id="JBIQWL010000007">
    <property type="protein sequence ID" value="MFH8252151.1"/>
    <property type="molecule type" value="Genomic_DNA"/>
</dbReference>
<evidence type="ECO:0000313" key="4">
    <source>
        <dbReference type="EMBL" id="MFH8252151.1"/>
    </source>
</evidence>
<gene>
    <name evidence="4" type="ORF">ACH3VR_17430</name>
</gene>
<evidence type="ECO:0000313" key="5">
    <source>
        <dbReference type="Proteomes" id="UP001610861"/>
    </source>
</evidence>
<proteinExistence type="predicted"/>
<feature type="region of interest" description="Disordered" evidence="1">
    <location>
        <begin position="484"/>
        <end position="506"/>
    </location>
</feature>
<feature type="transmembrane region" description="Helical" evidence="2">
    <location>
        <begin position="523"/>
        <end position="544"/>
    </location>
</feature>
<name>A0ABW7QBW9_9MICO</name>